<evidence type="ECO:0000313" key="2">
    <source>
        <dbReference type="Proteomes" id="UP001064048"/>
    </source>
</evidence>
<dbReference type="EMBL" id="CM046104">
    <property type="protein sequence ID" value="KAI8424439.1"/>
    <property type="molecule type" value="Genomic_DNA"/>
</dbReference>
<proteinExistence type="predicted"/>
<evidence type="ECO:0000313" key="1">
    <source>
        <dbReference type="EMBL" id="KAI8424439.1"/>
    </source>
</evidence>
<keyword evidence="2" id="KW-1185">Reference proteome</keyword>
<comment type="caution">
    <text evidence="1">The sequence shown here is derived from an EMBL/GenBank/DDBJ whole genome shotgun (WGS) entry which is preliminary data.</text>
</comment>
<name>A0ACC0JK19_CHOFU</name>
<reference evidence="1 2" key="1">
    <citation type="journal article" date="2022" name="Genome Biol. Evol.">
        <title>The Spruce Budworm Genome: Reconstructing the Evolutionary History of Antifreeze Proteins.</title>
        <authorList>
            <person name="Beliveau C."/>
            <person name="Gagne P."/>
            <person name="Picq S."/>
            <person name="Vernygora O."/>
            <person name="Keeling C.I."/>
            <person name="Pinkney K."/>
            <person name="Doucet D."/>
            <person name="Wen F."/>
            <person name="Johnston J.S."/>
            <person name="Maaroufi H."/>
            <person name="Boyle B."/>
            <person name="Laroche J."/>
            <person name="Dewar K."/>
            <person name="Juretic N."/>
            <person name="Blackburn G."/>
            <person name="Nisole A."/>
            <person name="Brunet B."/>
            <person name="Brandao M."/>
            <person name="Lumley L."/>
            <person name="Duan J."/>
            <person name="Quan G."/>
            <person name="Lucarotti C.J."/>
            <person name="Roe A.D."/>
            <person name="Sperling F.A.H."/>
            <person name="Levesque R.C."/>
            <person name="Cusson M."/>
        </authorList>
    </citation>
    <scope>NUCLEOTIDE SEQUENCE [LARGE SCALE GENOMIC DNA]</scope>
    <source>
        <strain evidence="1">Glfc:IPQL:Cfum</strain>
    </source>
</reference>
<accession>A0ACC0JK19</accession>
<dbReference type="Proteomes" id="UP001064048">
    <property type="component" value="Chromosome 4"/>
</dbReference>
<organism evidence="1 2">
    <name type="scientific">Choristoneura fumiferana</name>
    <name type="common">Spruce budworm moth</name>
    <name type="synonym">Archips fumiferana</name>
    <dbReference type="NCBI Taxonomy" id="7141"/>
    <lineage>
        <taxon>Eukaryota</taxon>
        <taxon>Metazoa</taxon>
        <taxon>Ecdysozoa</taxon>
        <taxon>Arthropoda</taxon>
        <taxon>Hexapoda</taxon>
        <taxon>Insecta</taxon>
        <taxon>Pterygota</taxon>
        <taxon>Neoptera</taxon>
        <taxon>Endopterygota</taxon>
        <taxon>Lepidoptera</taxon>
        <taxon>Glossata</taxon>
        <taxon>Ditrysia</taxon>
        <taxon>Tortricoidea</taxon>
        <taxon>Tortricidae</taxon>
        <taxon>Tortricinae</taxon>
        <taxon>Choristoneura</taxon>
    </lineage>
</organism>
<gene>
    <name evidence="1" type="ORF">MSG28_002928</name>
</gene>
<sequence length="1015" mass="114418">MKVDAYFNDALNPIKDALEVWNVQRNARVAHRSANDNIYICEEVPDTVPPELNKTCNYRNTEYHEQVYKWVAGRGCLQFTPAFLYINGTNTLNLNSACFYGEFYAPCLEIAKEDGTIGCYPFDPGLVEVARAVRNALIPAAHGRWERCFDEASHCCSHYMGTEVPEDETSEEISDSDEDTTSYCRATFDGWTCWQTADGGTVAFEVCSEFAYSNQGPSCHHYSNKECHRNGSWELQTDYSTCSITSRLLRRYRFYIAMLAFSIASCLPAIFVFFFYKRLRVTRVALHRNLLIAIVIRNMLVIISRSVVYIDELTNAGDTVMSTHAVGCRVLAILERIAANAVFVCMLVEGVYLHRLIVAVFKRKLNVTWLYAAGAGKNMKINTFTVPVQNDFTRPRTYSRWGQFVVMDSQPQTVPKGSTGILNKNFMTTLGAPRHGEGLFIRTKCTVIAVVPVVAWSVVMGIHDNHSCWVVYTIDNIQWILDAPRLAILVINTVLFIDVLRVLLTKIRNSENANQLSTTKATLFLMPIFGSQFLLTAFRPSTTNCVGEQAYYYVTYTVEGLQGFIVALLYCYVNKEVRMLVKATYKKTEEAVVSRVRGESYNRPSIDPNSRRLTCSTNIPSHYGEEKDNPVAPNIHVAEIISIQASERLAEILEPIYETIESGVANEGYDSLERGASYPANMDRVDDYYGFAAADGDNANQGWMRCVSSPESSVFNSSHSELDKRNNEKNSDYDDMSSGITNDNHKQAKNPKDTVTNYNYPDPEDLYELNQPDNPLNVEDNASMLEAIMQYIETNENKDVELNPDLLSPNRKPDDKIICYSDLKLVPCIQELINMWSRFLTVMLLCWGVESFPDGAPIDACVKDRPNQPNHGQHRTQPLSTLPYRVIASATNYGPNTLITVTIDGAEPFKGFFIQARSVETDQWLGSWEQAPNTTIHPECSSVTHADPREKARATLVWRAPSDSQGRVYFTPGYHMSTWRSGGIQTGESHMGSTPYLNSKEYNFIDPLGIIKCRS</sequence>
<protein>
    <submittedName>
        <fullName evidence="1">Uncharacterized protein</fullName>
    </submittedName>
</protein>